<dbReference type="Proteomes" id="UP000632659">
    <property type="component" value="Unassembled WGS sequence"/>
</dbReference>
<protein>
    <submittedName>
        <fullName evidence="1">Uncharacterized protein</fullName>
    </submittedName>
</protein>
<dbReference type="OrthoDB" id="2058099at2"/>
<reference evidence="1" key="1">
    <citation type="submission" date="2020-08" db="EMBL/GenBank/DDBJ databases">
        <title>Genome public.</title>
        <authorList>
            <person name="Liu C."/>
            <person name="Sun Q."/>
        </authorList>
    </citation>
    <scope>NUCLEOTIDE SEQUENCE</scope>
    <source>
        <strain evidence="1">NSJ-15</strain>
    </source>
</reference>
<gene>
    <name evidence="1" type="ORF">H8702_12820</name>
</gene>
<proteinExistence type="predicted"/>
<organism evidence="1 2">
    <name type="scientific">Massiliimalia timonensis</name>
    <dbReference type="NCBI Taxonomy" id="1987501"/>
    <lineage>
        <taxon>Bacteria</taxon>
        <taxon>Bacillati</taxon>
        <taxon>Bacillota</taxon>
        <taxon>Clostridia</taxon>
        <taxon>Eubacteriales</taxon>
        <taxon>Oscillospiraceae</taxon>
        <taxon>Massiliimalia</taxon>
    </lineage>
</organism>
<dbReference type="EMBL" id="JACRTL010000009">
    <property type="protein sequence ID" value="MBC8611974.1"/>
    <property type="molecule type" value="Genomic_DNA"/>
</dbReference>
<evidence type="ECO:0000313" key="1">
    <source>
        <dbReference type="EMBL" id="MBC8611974.1"/>
    </source>
</evidence>
<sequence>MVERSIRFRSFRDVECFVREVDMVPYRVELCSNQEESFVFRASSVIGICSMDLSRPVLMRADTDDAGRVQRDFAPYLE</sequence>
<accession>A0A8J6P355</accession>
<dbReference type="AlphaFoldDB" id="A0A8J6P355"/>
<evidence type="ECO:0000313" key="2">
    <source>
        <dbReference type="Proteomes" id="UP000632659"/>
    </source>
</evidence>
<keyword evidence="2" id="KW-1185">Reference proteome</keyword>
<name>A0A8J6P355_9FIRM</name>
<comment type="caution">
    <text evidence="1">The sequence shown here is derived from an EMBL/GenBank/DDBJ whole genome shotgun (WGS) entry which is preliminary data.</text>
</comment>
<dbReference type="RefSeq" id="WP_093987846.1">
    <property type="nucleotide sequence ID" value="NZ_FYDD01000002.1"/>
</dbReference>